<protein>
    <submittedName>
        <fullName evidence="2">DUF3883 domain-containing protein</fullName>
    </submittedName>
</protein>
<dbReference type="AlphaFoldDB" id="A0AAE3KSN0"/>
<comment type="caution">
    <text evidence="2">The sequence shown here is derived from an EMBL/GenBank/DDBJ whole genome shotgun (WGS) entry which is preliminary data.</text>
</comment>
<evidence type="ECO:0000313" key="2">
    <source>
        <dbReference type="EMBL" id="MCP2729632.1"/>
    </source>
</evidence>
<name>A0AAE3KSN0_9CYAN</name>
<reference evidence="2" key="1">
    <citation type="submission" date="2022-06" db="EMBL/GenBank/DDBJ databases">
        <title>New cyanobacteria of genus Symplocastrum in benthos of Lake Baikal.</title>
        <authorList>
            <person name="Sorokovikova E."/>
            <person name="Tikhonova I."/>
            <person name="Krasnopeev A."/>
            <person name="Evseev P."/>
            <person name="Gladkikh A."/>
            <person name="Belykh O."/>
        </authorList>
    </citation>
    <scope>NUCLEOTIDE SEQUENCE</scope>
    <source>
        <strain evidence="2">BBK-W-15</strain>
    </source>
</reference>
<dbReference type="Proteomes" id="UP001204953">
    <property type="component" value="Unassembled WGS sequence"/>
</dbReference>
<keyword evidence="3" id="KW-1185">Reference proteome</keyword>
<sequence length="57" mass="6794">MALTTNEYKTAARLQDDYWLYVVFNCASSPEVHPIQNPVQLNWQPLVKIEYYYLNLQ</sequence>
<evidence type="ECO:0000313" key="3">
    <source>
        <dbReference type="Proteomes" id="UP001204953"/>
    </source>
</evidence>
<evidence type="ECO:0000259" key="1">
    <source>
        <dbReference type="Pfam" id="PF13020"/>
    </source>
</evidence>
<dbReference type="RefSeq" id="WP_254012414.1">
    <property type="nucleotide sequence ID" value="NZ_JAMZMM010000130.1"/>
</dbReference>
<proteinExistence type="predicted"/>
<dbReference type="EMBL" id="JAMZMM010000130">
    <property type="protein sequence ID" value="MCP2729632.1"/>
    <property type="molecule type" value="Genomic_DNA"/>
</dbReference>
<accession>A0AAE3KSN0</accession>
<gene>
    <name evidence="2" type="ORF">NJ959_14360</name>
</gene>
<dbReference type="InterPro" id="IPR024975">
    <property type="entry name" value="NOV_C"/>
</dbReference>
<feature type="domain" description="Protein NO VEIN C-terminal" evidence="1">
    <location>
        <begin position="2"/>
        <end position="35"/>
    </location>
</feature>
<dbReference type="Pfam" id="PF13020">
    <property type="entry name" value="NOV_C"/>
    <property type="match status" value="1"/>
</dbReference>
<organism evidence="2 3">
    <name type="scientific">Limnofasciculus baicalensis BBK-W-15</name>
    <dbReference type="NCBI Taxonomy" id="2699891"/>
    <lineage>
        <taxon>Bacteria</taxon>
        <taxon>Bacillati</taxon>
        <taxon>Cyanobacteriota</taxon>
        <taxon>Cyanophyceae</taxon>
        <taxon>Coleofasciculales</taxon>
        <taxon>Coleofasciculaceae</taxon>
        <taxon>Limnofasciculus</taxon>
        <taxon>Limnofasciculus baicalensis</taxon>
    </lineage>
</organism>